<accession>A0A9D1GF25</accession>
<dbReference type="InterPro" id="IPR006675">
    <property type="entry name" value="HDIG_dom"/>
</dbReference>
<evidence type="ECO:0000259" key="1">
    <source>
        <dbReference type="Pfam" id="PF01966"/>
    </source>
</evidence>
<evidence type="ECO:0000313" key="2">
    <source>
        <dbReference type="EMBL" id="HIT39586.1"/>
    </source>
</evidence>
<dbReference type="Proteomes" id="UP000886722">
    <property type="component" value="Unassembled WGS sequence"/>
</dbReference>
<dbReference type="EMBL" id="DVKT01000045">
    <property type="protein sequence ID" value="HIT39586.1"/>
    <property type="molecule type" value="Genomic_DNA"/>
</dbReference>
<dbReference type="InterPro" id="IPR051094">
    <property type="entry name" value="Diverse_Catalytic_Enzymes"/>
</dbReference>
<dbReference type="SUPFAM" id="SSF109604">
    <property type="entry name" value="HD-domain/PDEase-like"/>
    <property type="match status" value="1"/>
</dbReference>
<sequence>MDPFTLIDKYYAKGSPLYDILVTHSRRVAEKAQEIANSHPELEADENFLYEAAMLHDIGIYLTHAPDIQCFGTRPYICHGTLGSELLKNEGLLRHALVCERHTGAGLSLDDIIRENLPIPHRDMLPVSIEEQIICYADKFYTKSEPDCEKTPEEIRKSLSKYGEASVKRFEQWDLSFSSKNY</sequence>
<proteinExistence type="predicted"/>
<reference evidence="2" key="2">
    <citation type="journal article" date="2021" name="PeerJ">
        <title>Extensive microbial diversity within the chicken gut microbiome revealed by metagenomics and culture.</title>
        <authorList>
            <person name="Gilroy R."/>
            <person name="Ravi A."/>
            <person name="Getino M."/>
            <person name="Pursley I."/>
            <person name="Horton D.L."/>
            <person name="Alikhan N.F."/>
            <person name="Baker D."/>
            <person name="Gharbi K."/>
            <person name="Hall N."/>
            <person name="Watson M."/>
            <person name="Adriaenssens E.M."/>
            <person name="Foster-Nyarko E."/>
            <person name="Jarju S."/>
            <person name="Secka A."/>
            <person name="Antonio M."/>
            <person name="Oren A."/>
            <person name="Chaudhuri R.R."/>
            <person name="La Ragione R."/>
            <person name="Hildebrand F."/>
            <person name="Pallen M.J."/>
        </authorList>
    </citation>
    <scope>NUCLEOTIDE SEQUENCE</scope>
    <source>
        <strain evidence="2">21143</strain>
    </source>
</reference>
<organism evidence="2 3">
    <name type="scientific">Candidatus Caccoplasma intestinavium</name>
    <dbReference type="NCBI Taxonomy" id="2840716"/>
    <lineage>
        <taxon>Bacteria</taxon>
        <taxon>Pseudomonadati</taxon>
        <taxon>Bacteroidota</taxon>
        <taxon>Bacteroidia</taxon>
        <taxon>Bacteroidales</taxon>
        <taxon>Bacteroidaceae</taxon>
        <taxon>Bacteroidaceae incertae sedis</taxon>
        <taxon>Candidatus Caccoplasma</taxon>
    </lineage>
</organism>
<name>A0A9D1GF25_9BACT</name>
<dbReference type="PANTHER" id="PTHR35795:SF1">
    <property type="entry name" value="BIS(5'-NUCLEOSYL)-TETRAPHOSPHATASE, SYMMETRICAL"/>
    <property type="match status" value="1"/>
</dbReference>
<dbReference type="CDD" id="cd00077">
    <property type="entry name" value="HDc"/>
    <property type="match status" value="1"/>
</dbReference>
<dbReference type="Pfam" id="PF01966">
    <property type="entry name" value="HD"/>
    <property type="match status" value="1"/>
</dbReference>
<gene>
    <name evidence="2" type="ORF">IAD06_06065</name>
</gene>
<comment type="caution">
    <text evidence="2">The sequence shown here is derived from an EMBL/GenBank/DDBJ whole genome shotgun (WGS) entry which is preliminary data.</text>
</comment>
<dbReference type="InterPro" id="IPR006674">
    <property type="entry name" value="HD_domain"/>
</dbReference>
<reference evidence="2" key="1">
    <citation type="submission" date="2020-10" db="EMBL/GenBank/DDBJ databases">
        <authorList>
            <person name="Gilroy R."/>
        </authorList>
    </citation>
    <scope>NUCLEOTIDE SEQUENCE</scope>
    <source>
        <strain evidence="2">21143</strain>
    </source>
</reference>
<dbReference type="AlphaFoldDB" id="A0A9D1GF25"/>
<protein>
    <submittedName>
        <fullName evidence="2">HD domain-containing protein</fullName>
    </submittedName>
</protein>
<dbReference type="NCBIfam" id="TIGR00277">
    <property type="entry name" value="HDIG"/>
    <property type="match status" value="1"/>
</dbReference>
<evidence type="ECO:0000313" key="3">
    <source>
        <dbReference type="Proteomes" id="UP000886722"/>
    </source>
</evidence>
<dbReference type="PANTHER" id="PTHR35795">
    <property type="entry name" value="SLR1885 PROTEIN"/>
    <property type="match status" value="1"/>
</dbReference>
<feature type="domain" description="HD" evidence="1">
    <location>
        <begin position="22"/>
        <end position="140"/>
    </location>
</feature>
<dbReference type="InterPro" id="IPR003607">
    <property type="entry name" value="HD/PDEase_dom"/>
</dbReference>
<dbReference type="Gene3D" id="1.10.3210.10">
    <property type="entry name" value="Hypothetical protein af1432"/>
    <property type="match status" value="1"/>
</dbReference>